<dbReference type="STRING" id="393003.SAMN05660461_4523"/>
<name>A0A1T5P7Q4_9BACT</name>
<dbReference type="InterPro" id="IPR011990">
    <property type="entry name" value="TPR-like_helical_dom_sf"/>
</dbReference>
<organism evidence="8 9">
    <name type="scientific">Chitinophaga ginsengisegetis</name>
    <dbReference type="NCBI Taxonomy" id="393003"/>
    <lineage>
        <taxon>Bacteria</taxon>
        <taxon>Pseudomonadati</taxon>
        <taxon>Bacteroidota</taxon>
        <taxon>Chitinophagia</taxon>
        <taxon>Chitinophagales</taxon>
        <taxon>Chitinophagaceae</taxon>
        <taxon>Chitinophaga</taxon>
    </lineage>
</organism>
<dbReference type="SUPFAM" id="SSF48452">
    <property type="entry name" value="TPR-like"/>
    <property type="match status" value="1"/>
</dbReference>
<dbReference type="EMBL" id="FUZZ01000004">
    <property type="protein sequence ID" value="SKD08647.1"/>
    <property type="molecule type" value="Genomic_DNA"/>
</dbReference>
<evidence type="ECO:0000256" key="4">
    <source>
        <dbReference type="ARBA" id="ARBA00023136"/>
    </source>
</evidence>
<dbReference type="AlphaFoldDB" id="A0A1T5P7Q4"/>
<dbReference type="Pfam" id="PF14322">
    <property type="entry name" value="SusD-like_3"/>
    <property type="match status" value="1"/>
</dbReference>
<evidence type="ECO:0000313" key="8">
    <source>
        <dbReference type="EMBL" id="SKD08647.1"/>
    </source>
</evidence>
<reference evidence="8 9" key="1">
    <citation type="submission" date="2017-02" db="EMBL/GenBank/DDBJ databases">
        <authorList>
            <person name="Peterson S.W."/>
        </authorList>
    </citation>
    <scope>NUCLEOTIDE SEQUENCE [LARGE SCALE GENOMIC DNA]</scope>
    <source>
        <strain evidence="8 9">DSM 18108</strain>
    </source>
</reference>
<keyword evidence="5" id="KW-0998">Cell outer membrane</keyword>
<dbReference type="Pfam" id="PF07980">
    <property type="entry name" value="SusD_RagB"/>
    <property type="match status" value="1"/>
</dbReference>
<evidence type="ECO:0000259" key="6">
    <source>
        <dbReference type="Pfam" id="PF07980"/>
    </source>
</evidence>
<accession>A0A1T5P7Q4</accession>
<keyword evidence="3" id="KW-0732">Signal</keyword>
<dbReference type="InterPro" id="IPR033985">
    <property type="entry name" value="SusD-like_N"/>
</dbReference>
<dbReference type="GO" id="GO:0009279">
    <property type="term" value="C:cell outer membrane"/>
    <property type="evidence" value="ECO:0007669"/>
    <property type="project" value="UniProtKB-SubCell"/>
</dbReference>
<comment type="similarity">
    <text evidence="2">Belongs to the SusD family.</text>
</comment>
<dbReference type="Proteomes" id="UP000190166">
    <property type="component" value="Unassembled WGS sequence"/>
</dbReference>
<feature type="domain" description="RagB/SusD" evidence="6">
    <location>
        <begin position="338"/>
        <end position="417"/>
    </location>
</feature>
<keyword evidence="4" id="KW-0472">Membrane</keyword>
<comment type="subcellular location">
    <subcellularLocation>
        <location evidence="1">Cell outer membrane</location>
    </subcellularLocation>
</comment>
<evidence type="ECO:0000259" key="7">
    <source>
        <dbReference type="Pfam" id="PF14322"/>
    </source>
</evidence>
<dbReference type="RefSeq" id="WP_079471820.1">
    <property type="nucleotide sequence ID" value="NZ_FUZZ01000004.1"/>
</dbReference>
<gene>
    <name evidence="8" type="ORF">SAMN05660461_4523</name>
</gene>
<sequence length="453" mass="50347">MKAYRKYISLFFLSLTALSCKKFLDVEPRDSVSDEQTIIDKTSANTALRGVYRKLGSDGYYGALFQTFGYLPGDNVQWTGSQSVIQQFITHKINADNGNLQTVWAAIYATINGANNVIAKVPGLQDATFSATEKNQAVGEAYFIRALSYFDLARTWGNVQITLTPTLNASDKLDVKGSTQAQVYQQVLSDLNAADSLLQPPSQTPNPVRVNQQTAWALKARYYLYQSDWAQAEAYATKVISDTRSYSLLKPYSAFFSPASAIATKESVFELSYSATYLSGHRNYWQPPANGGTRQWAPSDAFITLVNDPKTGGNRNALVAKTSAGLWYGNLYYRSPATDPAYVIRIAELYLIRAEARAQLGKTDLAREDLNSIRDRAGLTPVTELIGKDDLLLAIENERRIEFALEPHRWFDLVRTKRAGAVLNITNPQLYVFPIPANEVTLSNGNLKQNDGY</sequence>
<dbReference type="Gene3D" id="1.25.40.390">
    <property type="match status" value="1"/>
</dbReference>
<keyword evidence="9" id="KW-1185">Reference proteome</keyword>
<evidence type="ECO:0000256" key="5">
    <source>
        <dbReference type="ARBA" id="ARBA00023237"/>
    </source>
</evidence>
<protein>
    <submittedName>
        <fullName evidence="8">RagB/SusD domain-containing protein</fullName>
    </submittedName>
</protein>
<evidence type="ECO:0000256" key="1">
    <source>
        <dbReference type="ARBA" id="ARBA00004442"/>
    </source>
</evidence>
<evidence type="ECO:0000256" key="3">
    <source>
        <dbReference type="ARBA" id="ARBA00022729"/>
    </source>
</evidence>
<dbReference type="CDD" id="cd08977">
    <property type="entry name" value="SusD"/>
    <property type="match status" value="1"/>
</dbReference>
<dbReference type="InterPro" id="IPR012944">
    <property type="entry name" value="SusD_RagB_dom"/>
</dbReference>
<evidence type="ECO:0000256" key="2">
    <source>
        <dbReference type="ARBA" id="ARBA00006275"/>
    </source>
</evidence>
<evidence type="ECO:0000313" key="9">
    <source>
        <dbReference type="Proteomes" id="UP000190166"/>
    </source>
</evidence>
<feature type="domain" description="SusD-like N-terminal" evidence="7">
    <location>
        <begin position="22"/>
        <end position="224"/>
    </location>
</feature>
<dbReference type="PROSITE" id="PS51257">
    <property type="entry name" value="PROKAR_LIPOPROTEIN"/>
    <property type="match status" value="1"/>
</dbReference>
<proteinExistence type="inferred from homology"/>